<dbReference type="GO" id="GO:0004674">
    <property type="term" value="F:protein serine/threonine kinase activity"/>
    <property type="evidence" value="ECO:0007669"/>
    <property type="project" value="InterPro"/>
</dbReference>
<name>A0A913YPS7_EXADI</name>
<organism evidence="2 3">
    <name type="scientific">Exaiptasia diaphana</name>
    <name type="common">Tropical sea anemone</name>
    <name type="synonym">Aiptasia pulchella</name>
    <dbReference type="NCBI Taxonomy" id="2652724"/>
    <lineage>
        <taxon>Eukaryota</taxon>
        <taxon>Metazoa</taxon>
        <taxon>Cnidaria</taxon>
        <taxon>Anthozoa</taxon>
        <taxon>Hexacorallia</taxon>
        <taxon>Actiniaria</taxon>
        <taxon>Aiptasiidae</taxon>
        <taxon>Exaiptasia</taxon>
    </lineage>
</organism>
<evidence type="ECO:0000256" key="1">
    <source>
        <dbReference type="SAM" id="MobiDB-lite"/>
    </source>
</evidence>
<dbReference type="GO" id="GO:0000184">
    <property type="term" value="P:nuclear-transcribed mRNA catabolic process, nonsense-mediated decay"/>
    <property type="evidence" value="ECO:0007669"/>
    <property type="project" value="InterPro"/>
</dbReference>
<evidence type="ECO:0000313" key="2">
    <source>
        <dbReference type="EnsemblMetazoa" id="XP_028517043.1"/>
    </source>
</evidence>
<sequence length="484" mass="54090">MPIATDFPQAFAGYFRDTVDILVGWHIDTSQQESLTRHTSECLIQLHPYWASDIAFSLTLLGQFLEDMEAYAEELSMVLVTSPYTSLPKLTALVRVLMTVINGIGEYFSPSQTPAVTIPYITDIVQRIIHCISLSGFTFYYEELFIVGNQCLSSMCKSLQVYFAGCCHQTGVFISQQLQSCPTPTYSHIMALLSLADQHHYCCFQILSNVMKIFQGFLGIRDVQLMEEAYSLTVTEMTEQFNQLKKITCVTQDTEENTTDDLPVVTEPISTGNPNESPMDITNEPTTTHPVAMEANSVAKQPGDTPGSDPGIENERITDKAHEIQTILIFDLCALSEIATAKSPIIGLWKLTPSLFELLTVHTSACEWTIARCYPAVQYTILHALYSHCQRNTHFLSSVKDLIRNPTNQNGSMSFILGLLSKLLVNSSSGQDTRRLCLVWATEILDLIFKSGPEITTRVQKHFNFDVLGNSLLPLSKLFPNFAM</sequence>
<dbReference type="AlphaFoldDB" id="A0A913YPS7"/>
<dbReference type="InterPro" id="IPR031559">
    <property type="entry name" value="SMG1"/>
</dbReference>
<reference evidence="2" key="1">
    <citation type="submission" date="2022-11" db="UniProtKB">
        <authorList>
            <consortium name="EnsemblMetazoa"/>
        </authorList>
    </citation>
    <scope>IDENTIFICATION</scope>
</reference>
<evidence type="ECO:0000313" key="3">
    <source>
        <dbReference type="Proteomes" id="UP000887567"/>
    </source>
</evidence>
<dbReference type="RefSeq" id="XP_028517043.1">
    <property type="nucleotide sequence ID" value="XM_028661242.1"/>
</dbReference>
<accession>A0A913YPS7</accession>
<dbReference type="Pfam" id="PF15785">
    <property type="entry name" value="SMG1"/>
    <property type="match status" value="1"/>
</dbReference>
<dbReference type="Proteomes" id="UP000887567">
    <property type="component" value="Unplaced"/>
</dbReference>
<dbReference type="KEGG" id="epa:110246302"/>
<dbReference type="GeneID" id="110246302"/>
<dbReference type="EnsemblMetazoa" id="XM_028661242.1">
    <property type="protein sequence ID" value="XP_028517043.1"/>
    <property type="gene ID" value="LOC110246302"/>
</dbReference>
<protein>
    <submittedName>
        <fullName evidence="2">Uncharacterized protein</fullName>
    </submittedName>
</protein>
<dbReference type="OrthoDB" id="8915695at2759"/>
<proteinExistence type="predicted"/>
<feature type="region of interest" description="Disordered" evidence="1">
    <location>
        <begin position="262"/>
        <end position="281"/>
    </location>
</feature>
<keyword evidence="3" id="KW-1185">Reference proteome</keyword>